<accession>A0ABV5G6U2</accession>
<reference evidence="2 3" key="1">
    <citation type="submission" date="2024-09" db="EMBL/GenBank/DDBJ databases">
        <authorList>
            <person name="Sun Q."/>
            <person name="Mori K."/>
        </authorList>
    </citation>
    <scope>NUCLEOTIDE SEQUENCE [LARGE SCALE GENOMIC DNA]</scope>
    <source>
        <strain evidence="2 3">CCM 7609</strain>
    </source>
</reference>
<sequence>MHRPAGSATPGGGTGHRRRYGSGAGNHPGCGASGHPVRIGRCGPDWPR</sequence>
<keyword evidence="3" id="KW-1185">Reference proteome</keyword>
<dbReference type="EMBL" id="JBHMFI010000002">
    <property type="protein sequence ID" value="MFB9074647.1"/>
    <property type="molecule type" value="Genomic_DNA"/>
</dbReference>
<protein>
    <submittedName>
        <fullName evidence="2">Uncharacterized protein</fullName>
    </submittedName>
</protein>
<evidence type="ECO:0000313" key="2">
    <source>
        <dbReference type="EMBL" id="MFB9074647.1"/>
    </source>
</evidence>
<feature type="region of interest" description="Disordered" evidence="1">
    <location>
        <begin position="1"/>
        <end position="48"/>
    </location>
</feature>
<dbReference type="Proteomes" id="UP001589575">
    <property type="component" value="Unassembled WGS sequence"/>
</dbReference>
<evidence type="ECO:0000256" key="1">
    <source>
        <dbReference type="SAM" id="MobiDB-lite"/>
    </source>
</evidence>
<gene>
    <name evidence="2" type="ORF">ACFFX0_27050</name>
</gene>
<evidence type="ECO:0000313" key="3">
    <source>
        <dbReference type="Proteomes" id="UP001589575"/>
    </source>
</evidence>
<feature type="compositionally biased region" description="Gly residues" evidence="1">
    <location>
        <begin position="22"/>
        <end position="32"/>
    </location>
</feature>
<name>A0ABV5G6U2_9MICC</name>
<comment type="caution">
    <text evidence="2">The sequence shown here is derived from an EMBL/GenBank/DDBJ whole genome shotgun (WGS) entry which is preliminary data.</text>
</comment>
<proteinExistence type="predicted"/>
<organism evidence="2 3">
    <name type="scientific">Citricoccus parietis</name>
    <dbReference type="NCBI Taxonomy" id="592307"/>
    <lineage>
        <taxon>Bacteria</taxon>
        <taxon>Bacillati</taxon>
        <taxon>Actinomycetota</taxon>
        <taxon>Actinomycetes</taxon>
        <taxon>Micrococcales</taxon>
        <taxon>Micrococcaceae</taxon>
        <taxon>Citricoccus</taxon>
    </lineage>
</organism>